<feature type="compositionally biased region" description="Low complexity" evidence="1">
    <location>
        <begin position="38"/>
        <end position="49"/>
    </location>
</feature>
<organism evidence="3">
    <name type="scientific">Chaetomium thermophilum (strain DSM 1495 / CBS 144.50 / IMI 039719)</name>
    <name type="common">Thermochaetoides thermophila</name>
    <dbReference type="NCBI Taxonomy" id="759272"/>
    <lineage>
        <taxon>Eukaryota</taxon>
        <taxon>Fungi</taxon>
        <taxon>Dikarya</taxon>
        <taxon>Ascomycota</taxon>
        <taxon>Pezizomycotina</taxon>
        <taxon>Sordariomycetes</taxon>
        <taxon>Sordariomycetidae</taxon>
        <taxon>Sordariales</taxon>
        <taxon>Chaetomiaceae</taxon>
        <taxon>Thermochaetoides</taxon>
    </lineage>
</organism>
<dbReference type="AlphaFoldDB" id="G0SBA8"/>
<evidence type="ECO:0000313" key="3">
    <source>
        <dbReference type="Proteomes" id="UP000008066"/>
    </source>
</evidence>
<feature type="compositionally biased region" description="Polar residues" evidence="1">
    <location>
        <begin position="87"/>
        <end position="112"/>
    </location>
</feature>
<keyword evidence="3" id="KW-1185">Reference proteome</keyword>
<accession>G0SBA8</accession>
<evidence type="ECO:0000256" key="1">
    <source>
        <dbReference type="SAM" id="MobiDB-lite"/>
    </source>
</evidence>
<proteinExistence type="predicted"/>
<feature type="compositionally biased region" description="Basic and acidic residues" evidence="1">
    <location>
        <begin position="64"/>
        <end position="86"/>
    </location>
</feature>
<dbReference type="GeneID" id="18258993"/>
<sequence length="269" mass="29592">MLRKRRKKNAIAIYRDRDELHPTVTEDDNGNQPSKAVSRAPSRAPSRTPSRSHSRSRHRTSPPLEDRRDHSPKAPSHDPVRRDSPSRQHQPNYPGPTTQLAPVDSNPTTQPVESPLKSDLTQQPAQPHTDSTPTVSIHQLDLDNLKATTGFILKPNTTTDADQPPSSLTARIAPSLPVNLISSELTMELGLQVTDYDGDREDQGVGVRFNDGNLEYSLGKTTLRWRAGDAQSSEDGDKSTVVMLECEVFDRNGLGLVLGVDVVDEKKGS</sequence>
<evidence type="ECO:0000313" key="2">
    <source>
        <dbReference type="EMBL" id="EGS19488.1"/>
    </source>
</evidence>
<reference evidence="2 3" key="1">
    <citation type="journal article" date="2011" name="Cell">
        <title>Insight into structure and assembly of the nuclear pore complex by utilizing the genome of a eukaryotic thermophile.</title>
        <authorList>
            <person name="Amlacher S."/>
            <person name="Sarges P."/>
            <person name="Flemming D."/>
            <person name="van Noort V."/>
            <person name="Kunze R."/>
            <person name="Devos D.P."/>
            <person name="Arumugam M."/>
            <person name="Bork P."/>
            <person name="Hurt E."/>
        </authorList>
    </citation>
    <scope>NUCLEOTIDE SEQUENCE [LARGE SCALE GENOMIC DNA]</scope>
    <source>
        <strain evidence="3">DSM 1495 / CBS 144.50 / IMI 039719</strain>
    </source>
</reference>
<dbReference type="KEGG" id="cthr:CTHT_0049550"/>
<protein>
    <submittedName>
        <fullName evidence="2">Uncharacterized protein</fullName>
    </submittedName>
</protein>
<feature type="compositionally biased region" description="Polar residues" evidence="1">
    <location>
        <begin position="119"/>
        <end position="136"/>
    </location>
</feature>
<name>G0SBA8_CHATD</name>
<dbReference type="HOGENOM" id="CLU_1034397_0_0_1"/>
<dbReference type="EMBL" id="GL988044">
    <property type="protein sequence ID" value="EGS19488.1"/>
    <property type="molecule type" value="Genomic_DNA"/>
</dbReference>
<dbReference type="Proteomes" id="UP000008066">
    <property type="component" value="Unassembled WGS sequence"/>
</dbReference>
<feature type="compositionally biased region" description="Basic residues" evidence="1">
    <location>
        <begin position="50"/>
        <end position="60"/>
    </location>
</feature>
<feature type="region of interest" description="Disordered" evidence="1">
    <location>
        <begin position="1"/>
        <end position="136"/>
    </location>
</feature>
<gene>
    <name evidence="2" type="ORF">CTHT_0049550</name>
</gene>
<dbReference type="RefSeq" id="XP_006695310.1">
    <property type="nucleotide sequence ID" value="XM_006695247.1"/>
</dbReference>